<proteinExistence type="predicted"/>
<feature type="compositionally biased region" description="Polar residues" evidence="6">
    <location>
        <begin position="416"/>
        <end position="426"/>
    </location>
</feature>
<name>A0A316VKC0_9BASI</name>
<feature type="region of interest" description="Disordered" evidence="6">
    <location>
        <begin position="1"/>
        <end position="64"/>
    </location>
</feature>
<feature type="transmembrane region" description="Helical" evidence="7">
    <location>
        <begin position="93"/>
        <end position="114"/>
    </location>
</feature>
<dbReference type="InterPro" id="IPR018820">
    <property type="entry name" value="BRE4-related_DUF2421"/>
</dbReference>
<feature type="compositionally biased region" description="Acidic residues" evidence="6">
    <location>
        <begin position="38"/>
        <end position="51"/>
    </location>
</feature>
<evidence type="ECO:0000256" key="7">
    <source>
        <dbReference type="SAM" id="Phobius"/>
    </source>
</evidence>
<dbReference type="STRING" id="1280837.A0A316VKC0"/>
<evidence type="ECO:0000256" key="1">
    <source>
        <dbReference type="ARBA" id="ARBA00004141"/>
    </source>
</evidence>
<feature type="domain" description="DUF2421" evidence="8">
    <location>
        <begin position="886"/>
        <end position="1007"/>
    </location>
</feature>
<keyword evidence="5" id="KW-0175">Coiled coil</keyword>
<keyword evidence="3 7" id="KW-1133">Transmembrane helix</keyword>
<evidence type="ECO:0000256" key="2">
    <source>
        <dbReference type="ARBA" id="ARBA00022692"/>
    </source>
</evidence>
<dbReference type="InParanoid" id="A0A316VKC0"/>
<evidence type="ECO:0000256" key="4">
    <source>
        <dbReference type="ARBA" id="ARBA00023136"/>
    </source>
</evidence>
<dbReference type="Proteomes" id="UP000245771">
    <property type="component" value="Unassembled WGS sequence"/>
</dbReference>
<dbReference type="Pfam" id="PF13515">
    <property type="entry name" value="FUSC_2"/>
    <property type="match status" value="1"/>
</dbReference>
<dbReference type="OrthoDB" id="68611at2759"/>
<dbReference type="PANTHER" id="PTHR47804:SF1">
    <property type="entry name" value="DUF2421 DOMAIN-CONTAINING PROTEIN"/>
    <property type="match status" value="1"/>
</dbReference>
<evidence type="ECO:0000313" key="10">
    <source>
        <dbReference type="EMBL" id="PWN36763.1"/>
    </source>
</evidence>
<sequence length="1125" mass="125973">MANGVKPKGYASVSSRSAGSSYSRLGRRRSSSANIPQDQDDSSSSEDEIEHIEEPTASDIRRREQSEIDLSRQFNTVKYIKEKAKKWKISESFLKKVVKCVIAYALASLCTYVPSLSHQLAVLLPNHDPSKMVPISNLHFIATVAVYFHPGRSVGGMVEANIFALFGFVYAITLALTSMTIAVYLHENDFPLTSNAISIILFVGFGTSLVGFARVRVGRPTFNTACSLIGVLIFTVIVKEGSSHLGHFSTDKIWQVTLVVFVGVLISNVVCFTIWPQSACTSLQYDIQRNLKSFSTLLRVLTKTFLMEDITEFSIKSKRIKAAIDNHHDSFISLKKDLEEAKLEAPFDQRIRGRISSYVRVVDSLNVLAQHLGGLRTSCTLQHEMVQSSPGHQARSSSTGASRGFTTSVYLDGDGQDTSVTVQSPTGVDDPDEFITPKKSKPRQSAFDHYLESLGPHVRSLVSTCGKTLKGLTTAFEATVKGIDSREGYKKDVQDDETFDVMAQKVRSALKEFKHERTVAIKRSYSVYPRQSVEAESLAEMQGQKSDEDVFLIFYFLFLIEEFAKELERLIEALEIIRKDEKHIQEKRHGPIYTRMLNSLKGLFGFRNDRWGRSSKEESFGSTVYALFIRNTPAFSLASPQPHHPDTSQTPAPFTRREKLNRTVWSLGQFFKQPDTKFAIKTGLGCALLASPAFIASTRPLFTEFQAHWALISFLVVLSPTVGQSNQLSVHRIGGTVAGAVAATLAYWLFPDNNVALPIFGAIFSIPCFFWIIGKPQYASSGRFVLLTYNLTALYSYNVRKVGIEVEEIAIRRMVDVIVGVVWATLLNHLVWPTEARRELTRGVSELLFKLAFLYQKLVLAYSSAEAPSQEAENGFGSRANTIESQPLIERHGELSEIQTIELALQVNIIKLEGLLAQTRHEPRLKGPFPVEQYRRLLGCSQHVLDLLHTMNLVTSRPDWHTDVRQDFIIPVDASGLRRNMVGNVCLFFWLLGSAFHLKTPLPPFFPPAEEARKAVLEKIRQLPVVKRRAIRGSSEYLLYFAYALSMKDLIHKLDEIGLIAQQLFGVMGGSMNGWNEQFMISEDEQERLDRYLYSSTDISNASTDNALGEVSSADRTCDTFGQVR</sequence>
<protein>
    <submittedName>
        <fullName evidence="10">Uncharacterized protein</fullName>
    </submittedName>
</protein>
<feature type="compositionally biased region" description="Low complexity" evidence="6">
    <location>
        <begin position="9"/>
        <end position="24"/>
    </location>
</feature>
<gene>
    <name evidence="10" type="ORF">FA14DRAFT_159140</name>
</gene>
<organism evidence="10 11">
    <name type="scientific">Meira miltonrushii</name>
    <dbReference type="NCBI Taxonomy" id="1280837"/>
    <lineage>
        <taxon>Eukaryota</taxon>
        <taxon>Fungi</taxon>
        <taxon>Dikarya</taxon>
        <taxon>Basidiomycota</taxon>
        <taxon>Ustilaginomycotina</taxon>
        <taxon>Exobasidiomycetes</taxon>
        <taxon>Exobasidiales</taxon>
        <taxon>Brachybasidiaceae</taxon>
        <taxon>Meira</taxon>
    </lineage>
</organism>
<evidence type="ECO:0000259" key="9">
    <source>
        <dbReference type="Pfam" id="PF13515"/>
    </source>
</evidence>
<dbReference type="RefSeq" id="XP_025357065.1">
    <property type="nucleotide sequence ID" value="XM_025498073.1"/>
</dbReference>
<dbReference type="Pfam" id="PF10334">
    <property type="entry name" value="BRE4"/>
    <property type="match status" value="1"/>
</dbReference>
<feature type="transmembrane region" description="Helical" evidence="7">
    <location>
        <begin position="134"/>
        <end position="150"/>
    </location>
</feature>
<evidence type="ECO:0000259" key="8">
    <source>
        <dbReference type="Pfam" id="PF10334"/>
    </source>
</evidence>
<dbReference type="InterPro" id="IPR023244">
    <property type="entry name" value="Brefeldin_A-sensitivity_4"/>
</dbReference>
<feature type="region of interest" description="Disordered" evidence="6">
    <location>
        <begin position="386"/>
        <end position="441"/>
    </location>
</feature>
<accession>A0A316VKC0</accession>
<feature type="transmembrane region" description="Helical" evidence="7">
    <location>
        <begin position="220"/>
        <end position="238"/>
    </location>
</feature>
<feature type="transmembrane region" description="Helical" evidence="7">
    <location>
        <begin position="162"/>
        <end position="186"/>
    </location>
</feature>
<dbReference type="EMBL" id="KZ819602">
    <property type="protein sequence ID" value="PWN36763.1"/>
    <property type="molecule type" value="Genomic_DNA"/>
</dbReference>
<keyword evidence="4 7" id="KW-0472">Membrane</keyword>
<feature type="transmembrane region" description="Helical" evidence="7">
    <location>
        <begin position="755"/>
        <end position="773"/>
    </location>
</feature>
<comment type="subcellular location">
    <subcellularLocation>
        <location evidence="1">Membrane</location>
        <topology evidence="1">Multi-pass membrane protein</topology>
    </subcellularLocation>
</comment>
<feature type="domain" description="Integral membrane bound transporter" evidence="9">
    <location>
        <begin position="704"/>
        <end position="826"/>
    </location>
</feature>
<dbReference type="AlphaFoldDB" id="A0A316VKC0"/>
<evidence type="ECO:0000313" key="11">
    <source>
        <dbReference type="Proteomes" id="UP000245771"/>
    </source>
</evidence>
<feature type="coiled-coil region" evidence="5">
    <location>
        <begin position="560"/>
        <end position="587"/>
    </location>
</feature>
<feature type="transmembrane region" description="Helical" evidence="7">
    <location>
        <begin position="192"/>
        <end position="213"/>
    </location>
</feature>
<feature type="compositionally biased region" description="Polar residues" evidence="6">
    <location>
        <begin position="386"/>
        <end position="409"/>
    </location>
</feature>
<dbReference type="PRINTS" id="PR02047">
    <property type="entry name" value="BREFELDNASP4"/>
</dbReference>
<dbReference type="InterPro" id="IPR052430">
    <property type="entry name" value="IVT-Associated"/>
</dbReference>
<dbReference type="GO" id="GO:0016020">
    <property type="term" value="C:membrane"/>
    <property type="evidence" value="ECO:0007669"/>
    <property type="project" value="UniProtKB-SubCell"/>
</dbReference>
<feature type="transmembrane region" description="Helical" evidence="7">
    <location>
        <begin position="253"/>
        <end position="275"/>
    </location>
</feature>
<evidence type="ECO:0000256" key="6">
    <source>
        <dbReference type="SAM" id="MobiDB-lite"/>
    </source>
</evidence>
<evidence type="ECO:0000256" key="5">
    <source>
        <dbReference type="SAM" id="Coils"/>
    </source>
</evidence>
<reference evidence="10 11" key="1">
    <citation type="journal article" date="2018" name="Mol. Biol. Evol.">
        <title>Broad Genomic Sampling Reveals a Smut Pathogenic Ancestry of the Fungal Clade Ustilaginomycotina.</title>
        <authorList>
            <person name="Kijpornyongpan T."/>
            <person name="Mondo S.J."/>
            <person name="Barry K."/>
            <person name="Sandor L."/>
            <person name="Lee J."/>
            <person name="Lipzen A."/>
            <person name="Pangilinan J."/>
            <person name="LaButti K."/>
            <person name="Hainaut M."/>
            <person name="Henrissat B."/>
            <person name="Grigoriev I.V."/>
            <person name="Spatafora J.W."/>
            <person name="Aime M.C."/>
        </authorList>
    </citation>
    <scope>NUCLEOTIDE SEQUENCE [LARGE SCALE GENOMIC DNA]</scope>
    <source>
        <strain evidence="10 11">MCA 3882</strain>
    </source>
</reference>
<dbReference type="InterPro" id="IPR049453">
    <property type="entry name" value="Memb_transporter_dom"/>
</dbReference>
<keyword evidence="2 7" id="KW-0812">Transmembrane</keyword>
<feature type="transmembrane region" description="Helical" evidence="7">
    <location>
        <begin position="730"/>
        <end position="749"/>
    </location>
</feature>
<keyword evidence="11" id="KW-1185">Reference proteome</keyword>
<evidence type="ECO:0000256" key="3">
    <source>
        <dbReference type="ARBA" id="ARBA00022989"/>
    </source>
</evidence>
<dbReference type="GeneID" id="37019854"/>
<dbReference type="PANTHER" id="PTHR47804">
    <property type="entry name" value="60S RIBOSOMAL PROTEIN L19"/>
    <property type="match status" value="1"/>
</dbReference>